<accession>A0ACB6R2J9</accession>
<evidence type="ECO:0000313" key="2">
    <source>
        <dbReference type="Proteomes" id="UP000799755"/>
    </source>
</evidence>
<organism evidence="1 2">
    <name type="scientific">Lindgomyces ingoldianus</name>
    <dbReference type="NCBI Taxonomy" id="673940"/>
    <lineage>
        <taxon>Eukaryota</taxon>
        <taxon>Fungi</taxon>
        <taxon>Dikarya</taxon>
        <taxon>Ascomycota</taxon>
        <taxon>Pezizomycotina</taxon>
        <taxon>Dothideomycetes</taxon>
        <taxon>Pleosporomycetidae</taxon>
        <taxon>Pleosporales</taxon>
        <taxon>Lindgomycetaceae</taxon>
        <taxon>Lindgomyces</taxon>
    </lineage>
</organism>
<sequence>MAMTIVTLAHPQSPGHRQTHKVHRHEQSSLDCHLNAVERKGNMQTMNTNAYVAKTSTCATIELDSDVIQCHHCQESWTALPGQFGAMDLGMRMTRGKIPATTVMNMAILATMGRNKEIIRTMRTIRMRAKARETIKDIGVEIMAIRSQMDCGKGEAWAEGDYVMDARKEYVSECK</sequence>
<proteinExistence type="predicted"/>
<reference evidence="1" key="1">
    <citation type="journal article" date="2020" name="Stud. Mycol.">
        <title>101 Dothideomycetes genomes: a test case for predicting lifestyles and emergence of pathogens.</title>
        <authorList>
            <person name="Haridas S."/>
            <person name="Albert R."/>
            <person name="Binder M."/>
            <person name="Bloem J."/>
            <person name="Labutti K."/>
            <person name="Salamov A."/>
            <person name="Andreopoulos B."/>
            <person name="Baker S."/>
            <person name="Barry K."/>
            <person name="Bills G."/>
            <person name="Bluhm B."/>
            <person name="Cannon C."/>
            <person name="Castanera R."/>
            <person name="Culley D."/>
            <person name="Daum C."/>
            <person name="Ezra D."/>
            <person name="Gonzalez J."/>
            <person name="Henrissat B."/>
            <person name="Kuo A."/>
            <person name="Liang C."/>
            <person name="Lipzen A."/>
            <person name="Lutzoni F."/>
            <person name="Magnuson J."/>
            <person name="Mondo S."/>
            <person name="Nolan M."/>
            <person name="Ohm R."/>
            <person name="Pangilinan J."/>
            <person name="Park H.-J."/>
            <person name="Ramirez L."/>
            <person name="Alfaro M."/>
            <person name="Sun H."/>
            <person name="Tritt A."/>
            <person name="Yoshinaga Y."/>
            <person name="Zwiers L.-H."/>
            <person name="Turgeon B."/>
            <person name="Goodwin S."/>
            <person name="Spatafora J."/>
            <person name="Crous P."/>
            <person name="Grigoriev I."/>
        </authorList>
    </citation>
    <scope>NUCLEOTIDE SEQUENCE</scope>
    <source>
        <strain evidence="1">ATCC 200398</strain>
    </source>
</reference>
<evidence type="ECO:0000313" key="1">
    <source>
        <dbReference type="EMBL" id="KAF2472737.1"/>
    </source>
</evidence>
<keyword evidence="2" id="KW-1185">Reference proteome</keyword>
<dbReference type="EMBL" id="MU003501">
    <property type="protein sequence ID" value="KAF2472737.1"/>
    <property type="molecule type" value="Genomic_DNA"/>
</dbReference>
<gene>
    <name evidence="1" type="ORF">BDR25DRAFT_312650</name>
</gene>
<protein>
    <submittedName>
        <fullName evidence="1">Uncharacterized protein</fullName>
    </submittedName>
</protein>
<name>A0ACB6R2J9_9PLEO</name>
<comment type="caution">
    <text evidence="1">The sequence shown here is derived from an EMBL/GenBank/DDBJ whole genome shotgun (WGS) entry which is preliminary data.</text>
</comment>
<dbReference type="Proteomes" id="UP000799755">
    <property type="component" value="Unassembled WGS sequence"/>
</dbReference>